<dbReference type="PANTHER" id="PTHR30287">
    <property type="entry name" value="MEMBRANE COMPONENT OF PREDICTED ABC SUPERFAMILY METABOLITE UPTAKE TRANSPORTER"/>
    <property type="match status" value="1"/>
</dbReference>
<feature type="transmembrane region" description="Helical" evidence="6">
    <location>
        <begin position="256"/>
        <end position="276"/>
    </location>
</feature>
<evidence type="ECO:0000256" key="3">
    <source>
        <dbReference type="ARBA" id="ARBA00022692"/>
    </source>
</evidence>
<keyword evidence="9" id="KW-1185">Reference proteome</keyword>
<dbReference type="GO" id="GO:0005886">
    <property type="term" value="C:plasma membrane"/>
    <property type="evidence" value="ECO:0007669"/>
    <property type="project" value="UniProtKB-SubCell"/>
</dbReference>
<accession>A0A4P9VSU4</accession>
<dbReference type="PANTHER" id="PTHR30287:SF1">
    <property type="entry name" value="INNER MEMBRANE PROTEIN"/>
    <property type="match status" value="1"/>
</dbReference>
<keyword evidence="3 6" id="KW-0812">Transmembrane</keyword>
<evidence type="ECO:0000256" key="2">
    <source>
        <dbReference type="ARBA" id="ARBA00022475"/>
    </source>
</evidence>
<evidence type="ECO:0000259" key="7">
    <source>
        <dbReference type="Pfam" id="PF02687"/>
    </source>
</evidence>
<dbReference type="Proteomes" id="UP000257039">
    <property type="component" value="Unassembled WGS sequence"/>
</dbReference>
<feature type="transmembrane region" description="Helical" evidence="6">
    <location>
        <begin position="350"/>
        <end position="372"/>
    </location>
</feature>
<name>A0A4P9VSU4_9GAMM</name>
<feature type="transmembrane region" description="Helical" evidence="6">
    <location>
        <begin position="793"/>
        <end position="815"/>
    </location>
</feature>
<dbReference type="InterPro" id="IPR003838">
    <property type="entry name" value="ABC3_permease_C"/>
</dbReference>
<keyword evidence="5 6" id="KW-0472">Membrane</keyword>
<organism evidence="8 9">
    <name type="scientific">Zooshikella ganghwensis</name>
    <dbReference type="NCBI Taxonomy" id="202772"/>
    <lineage>
        <taxon>Bacteria</taxon>
        <taxon>Pseudomonadati</taxon>
        <taxon>Pseudomonadota</taxon>
        <taxon>Gammaproteobacteria</taxon>
        <taxon>Oceanospirillales</taxon>
        <taxon>Zooshikellaceae</taxon>
        <taxon>Zooshikella</taxon>
    </lineage>
</organism>
<feature type="transmembrane region" description="Helical" evidence="6">
    <location>
        <begin position="464"/>
        <end position="489"/>
    </location>
</feature>
<evidence type="ECO:0000256" key="6">
    <source>
        <dbReference type="SAM" id="Phobius"/>
    </source>
</evidence>
<protein>
    <submittedName>
        <fullName evidence="8">ABC transporter permease</fullName>
    </submittedName>
</protein>
<feature type="domain" description="ABC3 transporter permease C-terminal" evidence="7">
    <location>
        <begin position="710"/>
        <end position="823"/>
    </location>
</feature>
<feature type="transmembrane region" description="Helical" evidence="6">
    <location>
        <begin position="416"/>
        <end position="443"/>
    </location>
</feature>
<feature type="transmembrane region" description="Helical" evidence="6">
    <location>
        <begin position="308"/>
        <end position="330"/>
    </location>
</feature>
<gene>
    <name evidence="8" type="ORF">B9G39_19475</name>
</gene>
<dbReference type="RefSeq" id="WP_094788409.1">
    <property type="nucleotide sequence ID" value="NZ_NDXW01000001.1"/>
</dbReference>
<comment type="caution">
    <text evidence="8">The sequence shown here is derived from an EMBL/GenBank/DDBJ whole genome shotgun (WGS) entry which is preliminary data.</text>
</comment>
<comment type="subcellular location">
    <subcellularLocation>
        <location evidence="1">Cell membrane</location>
        <topology evidence="1">Multi-pass membrane protein</topology>
    </subcellularLocation>
</comment>
<feature type="domain" description="ABC3 transporter permease C-terminal" evidence="7">
    <location>
        <begin position="260"/>
        <end position="375"/>
    </location>
</feature>
<dbReference type="AlphaFoldDB" id="A0A4P9VSU4"/>
<feature type="transmembrane region" description="Helical" evidence="6">
    <location>
        <begin position="705"/>
        <end position="727"/>
    </location>
</feature>
<reference evidence="8 9" key="1">
    <citation type="submission" date="2017-04" db="EMBL/GenBank/DDBJ databases">
        <title>Draft genome sequence of Zooshikella ganghwensis VG4 isolated from Red Sea sediments.</title>
        <authorList>
            <person name="Rehman Z."/>
            <person name="Alam I."/>
            <person name="Kamau A."/>
            <person name="Bajic V."/>
            <person name="Leiknes T."/>
        </authorList>
    </citation>
    <scope>NUCLEOTIDE SEQUENCE [LARGE SCALE GENOMIC DNA]</scope>
    <source>
        <strain evidence="8 9">VG4</strain>
    </source>
</reference>
<feature type="transmembrane region" description="Helical" evidence="6">
    <location>
        <begin position="20"/>
        <end position="40"/>
    </location>
</feature>
<keyword evidence="2" id="KW-1003">Cell membrane</keyword>
<evidence type="ECO:0000256" key="5">
    <source>
        <dbReference type="ARBA" id="ARBA00023136"/>
    </source>
</evidence>
<evidence type="ECO:0000313" key="8">
    <source>
        <dbReference type="EMBL" id="RDH45454.1"/>
    </source>
</evidence>
<sequence>MKRLLLSIRLLMRDIRSGELNVIIAALLVAIATVVAINSITERLEKVMSRQATELLGADLVLRSAYPAQNSLLAEAKSLPLKQAETVTFPSVVVANNNFQLAAIKAVSEGYPLRGELRIGQQVYGPGQKTQAVPAEGEVWLEPRLFGLLNIKLGETLTIGDANFKVTQVLTYESDRSGDFYTLSPRVLLNLKSLPATKVIQPGSRVAYFYLFSGLPETIEQLKTRLTSKLQPSQRLLDVKANRPALSNALERAERYLRLAGLIALALAGVAIAVGVQRYAQRHYDAVAIMRAVGYTQAAVLQLHMLQLVCLVCGTWLIGSILGLAIHHGVILILGELLPPSLPPVGWQPWGIGLLAGLGVMLGFALPSLLQLKQVPPLRVLRRDLLPPSIRSQLWYGVAVLTLGLLMWWITQDWVLAIVILVAMLGSGLILSMVLLALIRLLLKRLQREKLPLLLRFASRRLLRHLRFVVGQVLALGLTLMVMALIFLLRTDLLSDWQKQLPVETPNYFAMNIMSDQVPELLQQLTQGNVSRSAVYPIIRGRLQELNQVPIKQAVTKEAQDNNALRRELNFTWSDELPADNKLVAGQWWTKEVSSEEVSIESQLAKKLGIKLGDQLLFNITGQTFTVKVTSIREVNWESFKPNFYFIFPKKVLDEYAATNLLSFYLPPGQEHFIIDLIKQFPSVTLLDIDLVIRQVRQILTQVTLAIECVLGFVLAAALAVLAAAIASSRDERLQEAVILRALGAETARIRRTIITEFALLGALAGTLAVVGLELTTWFLYEQVFNLDFSFHLLYWFVLPISGTCLIGAIGWLTTRQVTTASPMKLLTNSP</sequence>
<feature type="transmembrane region" description="Helical" evidence="6">
    <location>
        <begin position="758"/>
        <end position="781"/>
    </location>
</feature>
<evidence type="ECO:0000313" key="9">
    <source>
        <dbReference type="Proteomes" id="UP000257039"/>
    </source>
</evidence>
<dbReference type="Pfam" id="PF02687">
    <property type="entry name" value="FtsX"/>
    <property type="match status" value="2"/>
</dbReference>
<dbReference type="InterPro" id="IPR038766">
    <property type="entry name" value="Membrane_comp_ABC_pdt"/>
</dbReference>
<proteinExistence type="predicted"/>
<keyword evidence="4 6" id="KW-1133">Transmembrane helix</keyword>
<dbReference type="EMBL" id="NDXW01000001">
    <property type="protein sequence ID" value="RDH45454.1"/>
    <property type="molecule type" value="Genomic_DNA"/>
</dbReference>
<evidence type="ECO:0000256" key="1">
    <source>
        <dbReference type="ARBA" id="ARBA00004651"/>
    </source>
</evidence>
<feature type="transmembrane region" description="Helical" evidence="6">
    <location>
        <begin position="393"/>
        <end position="410"/>
    </location>
</feature>
<evidence type="ECO:0000256" key="4">
    <source>
        <dbReference type="ARBA" id="ARBA00022989"/>
    </source>
</evidence>